<dbReference type="PANTHER" id="PTHR10091">
    <property type="entry name" value="ALDOSE-1-EPIMERASE"/>
    <property type="match status" value="1"/>
</dbReference>
<dbReference type="GO" id="GO:0006006">
    <property type="term" value="P:glucose metabolic process"/>
    <property type="evidence" value="ECO:0007669"/>
    <property type="project" value="TreeGrafter"/>
</dbReference>
<dbReference type="InterPro" id="IPR008183">
    <property type="entry name" value="Aldose_1/G6P_1-epimerase"/>
</dbReference>
<accession>A0A9D9EBQ6</accession>
<evidence type="ECO:0000256" key="2">
    <source>
        <dbReference type="ARBA" id="ARBA00014165"/>
    </source>
</evidence>
<dbReference type="InterPro" id="IPR011013">
    <property type="entry name" value="Gal_mutarotase_sf_dom"/>
</dbReference>
<comment type="caution">
    <text evidence="7">The sequence shown here is derived from an EMBL/GenBank/DDBJ whole genome shotgun (WGS) entry which is preliminary data.</text>
</comment>
<keyword evidence="3" id="KW-0413">Isomerase</keyword>
<dbReference type="EMBL" id="JADIMU010000062">
    <property type="protein sequence ID" value="MBO8443875.1"/>
    <property type="molecule type" value="Genomic_DNA"/>
</dbReference>
<dbReference type="AlphaFoldDB" id="A0A9D9EBQ6"/>
<dbReference type="InterPro" id="IPR047215">
    <property type="entry name" value="Galactose_mutarotase-like"/>
</dbReference>
<dbReference type="PANTHER" id="PTHR10091:SF0">
    <property type="entry name" value="GALACTOSE MUTAROTASE"/>
    <property type="match status" value="1"/>
</dbReference>
<dbReference type="InterPro" id="IPR014718">
    <property type="entry name" value="GH-type_carb-bd"/>
</dbReference>
<keyword evidence="4" id="KW-0119">Carbohydrate metabolism</keyword>
<name>A0A9D9EBQ6_9SPIR</name>
<protein>
    <recommendedName>
        <fullName evidence="2">Aldose 1-epimerase</fullName>
    </recommendedName>
    <alternativeName>
        <fullName evidence="6">Galactose mutarotase</fullName>
    </alternativeName>
    <alternativeName>
        <fullName evidence="5">Type-1 mutarotase</fullName>
    </alternativeName>
</protein>
<sequence>MESSNISFGHLADGGEVRKVTIADGGYKVSILTLGAIIQSFEVPCAGKVRNIVFSSPRLEDYIGDGSYKGQVVAPYANRIAKARFMLDGVEYKLDVNNGENNLHSGSANLGQKNWDIIFQTDNSLVLNTVHRHMEGGFPGNIGITVSYLLEKGRLSISYTMHSDRRCVVNPTNHSYFNLKGDGSSILDHSVRISADRVVLVSEDLIPTQASPVAGSDFDFTTSHLVGERRQGKYDHAFVFTAEKKAVVECAGLRLTVDTDRPAMQLYTGEFNPNCSSLWPHSGPFCALALETSEWPDAVNRSDFPSAVLEPGKVFKSRTSYTVEEV</sequence>
<dbReference type="Proteomes" id="UP000823633">
    <property type="component" value="Unassembled WGS sequence"/>
</dbReference>
<dbReference type="SUPFAM" id="SSF74650">
    <property type="entry name" value="Galactose mutarotase-like"/>
    <property type="match status" value="1"/>
</dbReference>
<dbReference type="InterPro" id="IPR018052">
    <property type="entry name" value="Ald1_epimerase_CS"/>
</dbReference>
<reference evidence="7" key="1">
    <citation type="submission" date="2020-10" db="EMBL/GenBank/DDBJ databases">
        <authorList>
            <person name="Gilroy R."/>
        </authorList>
    </citation>
    <scope>NUCLEOTIDE SEQUENCE</scope>
    <source>
        <strain evidence="7">11167</strain>
    </source>
</reference>
<comment type="similarity">
    <text evidence="1">Belongs to the aldose epimerase family.</text>
</comment>
<dbReference type="GO" id="GO:0033499">
    <property type="term" value="P:galactose catabolic process via UDP-galactose, Leloir pathway"/>
    <property type="evidence" value="ECO:0007669"/>
    <property type="project" value="TreeGrafter"/>
</dbReference>
<dbReference type="PROSITE" id="PS00545">
    <property type="entry name" value="ALDOSE_1_EPIMERASE"/>
    <property type="match status" value="1"/>
</dbReference>
<dbReference type="GO" id="GO:0030246">
    <property type="term" value="F:carbohydrate binding"/>
    <property type="evidence" value="ECO:0007669"/>
    <property type="project" value="InterPro"/>
</dbReference>
<evidence type="ECO:0000313" key="8">
    <source>
        <dbReference type="Proteomes" id="UP000823633"/>
    </source>
</evidence>
<reference evidence="7" key="2">
    <citation type="journal article" date="2021" name="PeerJ">
        <title>Extensive microbial diversity within the chicken gut microbiome revealed by metagenomics and culture.</title>
        <authorList>
            <person name="Gilroy R."/>
            <person name="Ravi A."/>
            <person name="Getino M."/>
            <person name="Pursley I."/>
            <person name="Horton D.L."/>
            <person name="Alikhan N.F."/>
            <person name="Baker D."/>
            <person name="Gharbi K."/>
            <person name="Hall N."/>
            <person name="Watson M."/>
            <person name="Adriaenssens E.M."/>
            <person name="Foster-Nyarko E."/>
            <person name="Jarju S."/>
            <person name="Secka A."/>
            <person name="Antonio M."/>
            <person name="Oren A."/>
            <person name="Chaudhuri R.R."/>
            <person name="La Ragione R."/>
            <person name="Hildebrand F."/>
            <person name="Pallen M.J."/>
        </authorList>
    </citation>
    <scope>NUCLEOTIDE SEQUENCE</scope>
    <source>
        <strain evidence="7">11167</strain>
    </source>
</reference>
<proteinExistence type="inferred from homology"/>
<dbReference type="GO" id="GO:0004034">
    <property type="term" value="F:aldose 1-epimerase activity"/>
    <property type="evidence" value="ECO:0007669"/>
    <property type="project" value="TreeGrafter"/>
</dbReference>
<evidence type="ECO:0000256" key="1">
    <source>
        <dbReference type="ARBA" id="ARBA00006206"/>
    </source>
</evidence>
<evidence type="ECO:0000313" key="7">
    <source>
        <dbReference type="EMBL" id="MBO8443875.1"/>
    </source>
</evidence>
<evidence type="ECO:0000256" key="3">
    <source>
        <dbReference type="ARBA" id="ARBA00023235"/>
    </source>
</evidence>
<evidence type="ECO:0000256" key="5">
    <source>
        <dbReference type="ARBA" id="ARBA00032300"/>
    </source>
</evidence>
<dbReference type="Gene3D" id="2.70.98.10">
    <property type="match status" value="1"/>
</dbReference>
<dbReference type="Pfam" id="PF01263">
    <property type="entry name" value="Aldose_epim"/>
    <property type="match status" value="1"/>
</dbReference>
<organism evidence="7 8">
    <name type="scientific">Candidatus Aphodenecus pullistercoris</name>
    <dbReference type="NCBI Taxonomy" id="2840669"/>
    <lineage>
        <taxon>Bacteria</taxon>
        <taxon>Pseudomonadati</taxon>
        <taxon>Spirochaetota</taxon>
        <taxon>Spirochaetia</taxon>
        <taxon>Spirochaetales</taxon>
        <taxon>Candidatus Aphodenecus</taxon>
    </lineage>
</organism>
<dbReference type="CDD" id="cd09019">
    <property type="entry name" value="galactose_mutarotase_like"/>
    <property type="match status" value="1"/>
</dbReference>
<evidence type="ECO:0000256" key="6">
    <source>
        <dbReference type="ARBA" id="ARBA00033373"/>
    </source>
</evidence>
<gene>
    <name evidence="7" type="ORF">IAC42_09005</name>
</gene>
<evidence type="ECO:0000256" key="4">
    <source>
        <dbReference type="ARBA" id="ARBA00023277"/>
    </source>
</evidence>